<comment type="caution">
    <text evidence="3">The sequence shown here is derived from an EMBL/GenBank/DDBJ whole genome shotgun (WGS) entry which is preliminary data.</text>
</comment>
<feature type="signal peptide" evidence="2">
    <location>
        <begin position="1"/>
        <end position="20"/>
    </location>
</feature>
<proteinExistence type="predicted"/>
<feature type="chain" id="PRO_5040132225" description="Secreted protein" evidence="2">
    <location>
        <begin position="21"/>
        <end position="167"/>
    </location>
</feature>
<evidence type="ECO:0000313" key="3">
    <source>
        <dbReference type="EMBL" id="KAJ8528823.1"/>
    </source>
</evidence>
<feature type="region of interest" description="Disordered" evidence="1">
    <location>
        <begin position="95"/>
        <end position="136"/>
    </location>
</feature>
<keyword evidence="2" id="KW-0732">Signal</keyword>
<protein>
    <recommendedName>
        <fullName evidence="5">Secreted protein</fullName>
    </recommendedName>
</protein>
<dbReference type="OrthoDB" id="1723891at2759"/>
<keyword evidence="4" id="KW-1185">Reference proteome</keyword>
<evidence type="ECO:0000256" key="2">
    <source>
        <dbReference type="SAM" id="SignalP"/>
    </source>
</evidence>
<organism evidence="3 4">
    <name type="scientific">Anisodus acutangulus</name>
    <dbReference type="NCBI Taxonomy" id="402998"/>
    <lineage>
        <taxon>Eukaryota</taxon>
        <taxon>Viridiplantae</taxon>
        <taxon>Streptophyta</taxon>
        <taxon>Embryophyta</taxon>
        <taxon>Tracheophyta</taxon>
        <taxon>Spermatophyta</taxon>
        <taxon>Magnoliopsida</taxon>
        <taxon>eudicotyledons</taxon>
        <taxon>Gunneridae</taxon>
        <taxon>Pentapetalae</taxon>
        <taxon>asterids</taxon>
        <taxon>lamiids</taxon>
        <taxon>Solanales</taxon>
        <taxon>Solanaceae</taxon>
        <taxon>Solanoideae</taxon>
        <taxon>Hyoscyameae</taxon>
        <taxon>Anisodus</taxon>
    </lineage>
</organism>
<gene>
    <name evidence="3" type="ORF">K7X08_030467</name>
</gene>
<feature type="compositionally biased region" description="Basic and acidic residues" evidence="1">
    <location>
        <begin position="99"/>
        <end position="130"/>
    </location>
</feature>
<dbReference type="EMBL" id="JAJAGQ010000022">
    <property type="protein sequence ID" value="KAJ8528823.1"/>
    <property type="molecule type" value="Genomic_DNA"/>
</dbReference>
<evidence type="ECO:0008006" key="5">
    <source>
        <dbReference type="Google" id="ProtNLM"/>
    </source>
</evidence>
<reference evidence="4" key="1">
    <citation type="journal article" date="2023" name="Proc. Natl. Acad. Sci. U.S.A.">
        <title>Genomic and structural basis for evolution of tropane alkaloid biosynthesis.</title>
        <authorList>
            <person name="Wanga Y.-J."/>
            <person name="Taina T."/>
            <person name="Yua J.-Y."/>
            <person name="Lia J."/>
            <person name="Xua B."/>
            <person name="Chenc J."/>
            <person name="D'Auriad J.C."/>
            <person name="Huanga J.-P."/>
            <person name="Huanga S.-X."/>
        </authorList>
    </citation>
    <scope>NUCLEOTIDE SEQUENCE [LARGE SCALE GENOMIC DNA]</scope>
    <source>
        <strain evidence="4">cv. KIB-2019</strain>
    </source>
</reference>
<name>A0A9Q1QW59_9SOLA</name>
<evidence type="ECO:0000313" key="4">
    <source>
        <dbReference type="Proteomes" id="UP001152561"/>
    </source>
</evidence>
<dbReference type="Proteomes" id="UP001152561">
    <property type="component" value="Unassembled WGS sequence"/>
</dbReference>
<accession>A0A9Q1QW59</accession>
<dbReference type="AlphaFoldDB" id="A0A9Q1QW59"/>
<sequence length="167" mass="18670">MLVMFHPNILFCLTIFTVEAESIRKCKGRVFALCNEPDVARVWLLNTSLRSFAARSPVEAAVRGWRTKYPTSKVDDYAVVCLFLDSNSIVSSTACSTEQDDKTVREGDEISEKEKEEVSDREELLSKEEESGWSALDGVSRATTLLTLPRFVPEKEEKRAAGGSKSK</sequence>
<evidence type="ECO:0000256" key="1">
    <source>
        <dbReference type="SAM" id="MobiDB-lite"/>
    </source>
</evidence>